<feature type="transmembrane region" description="Helical" evidence="1">
    <location>
        <begin position="58"/>
        <end position="75"/>
    </location>
</feature>
<keyword evidence="1" id="KW-0472">Membrane</keyword>
<comment type="caution">
    <text evidence="2">The sequence shown here is derived from an EMBL/GenBank/DDBJ whole genome shotgun (WGS) entry which is preliminary data.</text>
</comment>
<protein>
    <recommendedName>
        <fullName evidence="4">SPW repeat-containing protein</fullName>
    </recommendedName>
</protein>
<keyword evidence="3" id="KW-1185">Reference proteome</keyword>
<keyword evidence="1" id="KW-0812">Transmembrane</keyword>
<feature type="transmembrane region" description="Helical" evidence="1">
    <location>
        <begin position="36"/>
        <end position="53"/>
    </location>
</feature>
<proteinExistence type="predicted"/>
<name>A0ABY0BNA1_9GAMM</name>
<evidence type="ECO:0000313" key="3">
    <source>
        <dbReference type="Proteomes" id="UP000287865"/>
    </source>
</evidence>
<dbReference type="Proteomes" id="UP000287865">
    <property type="component" value="Unassembled WGS sequence"/>
</dbReference>
<evidence type="ECO:0000256" key="1">
    <source>
        <dbReference type="SAM" id="Phobius"/>
    </source>
</evidence>
<dbReference type="EMBL" id="PIPK01000019">
    <property type="protein sequence ID" value="RUO18540.1"/>
    <property type="molecule type" value="Genomic_DNA"/>
</dbReference>
<gene>
    <name evidence="2" type="ORF">CWE07_13655</name>
</gene>
<accession>A0ABY0BNA1</accession>
<keyword evidence="1" id="KW-1133">Transmembrane helix</keyword>
<reference evidence="2 3" key="1">
    <citation type="journal article" date="2018" name="Front. Microbiol.">
        <title>Genome-Based Analysis Reveals the Taxonomy and Diversity of the Family Idiomarinaceae.</title>
        <authorList>
            <person name="Liu Y."/>
            <person name="Lai Q."/>
            <person name="Shao Z."/>
        </authorList>
    </citation>
    <scope>NUCLEOTIDE SEQUENCE [LARGE SCALE GENOMIC DNA]</scope>
    <source>
        <strain evidence="2 3">CF12-14</strain>
    </source>
</reference>
<evidence type="ECO:0008006" key="4">
    <source>
        <dbReference type="Google" id="ProtNLM"/>
    </source>
</evidence>
<sequence length="131" mass="14076">MESDVASLKLSWAWLILLCMVPPAAAEVADKMSSQPSLYVSGALVGAILLVLVRWSKWANVVALPVALFSIIGAYDTLSDQALMQAISAEQGAGYIWALWASAALIVAGVVIGNVWRWRARHTASRSHVEV</sequence>
<evidence type="ECO:0000313" key="2">
    <source>
        <dbReference type="EMBL" id="RUO18540.1"/>
    </source>
</evidence>
<feature type="transmembrane region" description="Helical" evidence="1">
    <location>
        <begin position="95"/>
        <end position="116"/>
    </location>
</feature>
<organism evidence="2 3">
    <name type="scientific">Aliidiomarina maris</name>
    <dbReference type="NCBI Taxonomy" id="531312"/>
    <lineage>
        <taxon>Bacteria</taxon>
        <taxon>Pseudomonadati</taxon>
        <taxon>Pseudomonadota</taxon>
        <taxon>Gammaproteobacteria</taxon>
        <taxon>Alteromonadales</taxon>
        <taxon>Idiomarinaceae</taxon>
        <taxon>Aliidiomarina</taxon>
    </lineage>
</organism>